<dbReference type="Proteomes" id="UP000464318">
    <property type="component" value="Chromosome"/>
</dbReference>
<reference evidence="10 11" key="1">
    <citation type="submission" date="2018-04" db="EMBL/GenBank/DDBJ databases">
        <title>Characteristic and Complete Genome Sequencing of A Novel Member of Infective Endocarditis Causative Bacteria: Bergeyella cardium QL-PH.</title>
        <authorList>
            <person name="Pan H."/>
            <person name="Sun E."/>
            <person name="Zhang Y."/>
        </authorList>
    </citation>
    <scope>NUCLEOTIDE SEQUENCE [LARGE SCALE GENOMIC DNA]</scope>
    <source>
        <strain evidence="10 11">HPQL</strain>
    </source>
</reference>
<evidence type="ECO:0000256" key="8">
    <source>
        <dbReference type="ARBA" id="ARBA00023157"/>
    </source>
</evidence>
<dbReference type="KEGG" id="bcad:DBX24_01355"/>
<dbReference type="InterPro" id="IPR005074">
    <property type="entry name" value="Peptidase_C39"/>
</dbReference>
<keyword evidence="4" id="KW-0874">Quinone</keyword>
<dbReference type="GO" id="GO:0006508">
    <property type="term" value="P:proteolysis"/>
    <property type="evidence" value="ECO:0007669"/>
    <property type="project" value="InterPro"/>
</dbReference>
<dbReference type="InterPro" id="IPR036249">
    <property type="entry name" value="Thioredoxin-like_sf"/>
</dbReference>
<dbReference type="OrthoDB" id="1100563at2"/>
<keyword evidence="7" id="KW-0472">Membrane</keyword>
<evidence type="ECO:0000256" key="5">
    <source>
        <dbReference type="ARBA" id="ARBA00022989"/>
    </source>
</evidence>
<evidence type="ECO:0000256" key="3">
    <source>
        <dbReference type="ARBA" id="ARBA00022692"/>
    </source>
</evidence>
<evidence type="ECO:0000256" key="2">
    <source>
        <dbReference type="ARBA" id="ARBA00006214"/>
    </source>
</evidence>
<dbReference type="Pfam" id="PF07884">
    <property type="entry name" value="VKOR"/>
    <property type="match status" value="1"/>
</dbReference>
<dbReference type="Gene3D" id="1.20.1440.130">
    <property type="entry name" value="VKOR domain"/>
    <property type="match status" value="1"/>
</dbReference>
<dbReference type="GO" id="GO:0048038">
    <property type="term" value="F:quinone binding"/>
    <property type="evidence" value="ECO:0007669"/>
    <property type="project" value="UniProtKB-KW"/>
</dbReference>
<keyword evidence="3" id="KW-0812">Transmembrane</keyword>
<dbReference type="GO" id="GO:0005524">
    <property type="term" value="F:ATP binding"/>
    <property type="evidence" value="ECO:0007669"/>
    <property type="project" value="InterPro"/>
</dbReference>
<dbReference type="RefSeq" id="WP_160223742.1">
    <property type="nucleotide sequence ID" value="NZ_CP029149.1"/>
</dbReference>
<evidence type="ECO:0000256" key="7">
    <source>
        <dbReference type="ARBA" id="ARBA00023136"/>
    </source>
</evidence>
<evidence type="ECO:0000256" key="9">
    <source>
        <dbReference type="ARBA" id="ARBA00023284"/>
    </source>
</evidence>
<evidence type="ECO:0000256" key="4">
    <source>
        <dbReference type="ARBA" id="ARBA00022719"/>
    </source>
</evidence>
<gene>
    <name evidence="10" type="ORF">DBX24_01355</name>
</gene>
<evidence type="ECO:0000256" key="1">
    <source>
        <dbReference type="ARBA" id="ARBA00004141"/>
    </source>
</evidence>
<dbReference type="InterPro" id="IPR012932">
    <property type="entry name" value="VKOR"/>
</dbReference>
<dbReference type="AlphaFoldDB" id="A0A6P1QRC1"/>
<dbReference type="CDD" id="cd12921">
    <property type="entry name" value="VKOR_4"/>
    <property type="match status" value="1"/>
</dbReference>
<keyword evidence="11" id="KW-1185">Reference proteome</keyword>
<keyword evidence="9" id="KW-0676">Redox-active center</keyword>
<name>A0A6P1QRC1_9FLAO</name>
<dbReference type="SUPFAM" id="SSF52833">
    <property type="entry name" value="Thioredoxin-like"/>
    <property type="match status" value="1"/>
</dbReference>
<keyword evidence="6" id="KW-0560">Oxidoreductase</keyword>
<organism evidence="10 11">
    <name type="scientific">Bergeyella cardium</name>
    <dbReference type="NCBI Taxonomy" id="1585976"/>
    <lineage>
        <taxon>Bacteria</taxon>
        <taxon>Pseudomonadati</taxon>
        <taxon>Bacteroidota</taxon>
        <taxon>Flavobacteriia</taxon>
        <taxon>Flavobacteriales</taxon>
        <taxon>Weeksellaceae</taxon>
        <taxon>Bergeyella</taxon>
    </lineage>
</organism>
<sequence>MSTFLFYELIRLNNYQIKKEDFDNEFMSHPDYPSLSAVKDTLDKFDIENIIAEFNNSHFNKLPNTFISSLKENSELILVKKKESSVLITNNFQHKKEIDISIFLENWSGLVIAVEKQKSTSKINIDIDNIIKKSFIIVITLILYFFYLNFDRYEFLYAFISLIGLCYCIEIYKTQHEINSKFIDKICSSKKENSCQMVMQEDRINIFGLKLSDMALLYFLTTTIFSLFLNKTQFIIILLSSLSIISVIYSIYIQFFKIRKTCKICLILIGIILSNSLICFLHFEFRFSTRVFLLCLIYFFIITPLYIYVNKIININKKLNHDNLINTRFKRNYDIFKRELFSSKQVNFKYKDLFFIGKKESKIHITLILNLECFFCKEAFYILKDIYLSNREYISLQIRFNFFNKPKLPEIGNFIKHLIYAYNKGENEFFSTFDKWYIQKYHFSKEESLINDFMEIEDISKENISEKLNDSPMLLINGYLFSQKYQIEDIYYFIEEIIKEYYNNDK</sequence>
<keyword evidence="5" id="KW-1133">Transmembrane helix</keyword>
<evidence type="ECO:0000313" key="10">
    <source>
        <dbReference type="EMBL" id="QHN64632.1"/>
    </source>
</evidence>
<dbReference type="GO" id="GO:0016020">
    <property type="term" value="C:membrane"/>
    <property type="evidence" value="ECO:0007669"/>
    <property type="project" value="UniProtKB-SubCell"/>
</dbReference>
<dbReference type="EMBL" id="CP029149">
    <property type="protein sequence ID" value="QHN64632.1"/>
    <property type="molecule type" value="Genomic_DNA"/>
</dbReference>
<evidence type="ECO:0000256" key="6">
    <source>
        <dbReference type="ARBA" id="ARBA00023002"/>
    </source>
</evidence>
<dbReference type="Pfam" id="PF03412">
    <property type="entry name" value="Peptidase_C39"/>
    <property type="match status" value="1"/>
</dbReference>
<accession>A0A6P1QRC1</accession>
<dbReference type="InterPro" id="IPR038354">
    <property type="entry name" value="VKOR_sf"/>
</dbReference>
<dbReference type="GO" id="GO:0016491">
    <property type="term" value="F:oxidoreductase activity"/>
    <property type="evidence" value="ECO:0007669"/>
    <property type="project" value="UniProtKB-KW"/>
</dbReference>
<keyword evidence="8" id="KW-1015">Disulfide bond</keyword>
<dbReference type="GO" id="GO:0008233">
    <property type="term" value="F:peptidase activity"/>
    <property type="evidence" value="ECO:0007669"/>
    <property type="project" value="InterPro"/>
</dbReference>
<evidence type="ECO:0000313" key="11">
    <source>
        <dbReference type="Proteomes" id="UP000464318"/>
    </source>
</evidence>
<comment type="similarity">
    <text evidence="2">Belongs to the VKOR family.</text>
</comment>
<comment type="subcellular location">
    <subcellularLocation>
        <location evidence="1">Membrane</location>
        <topology evidence="1">Multi-pass membrane protein</topology>
    </subcellularLocation>
</comment>
<proteinExistence type="inferred from homology"/>
<protein>
    <submittedName>
        <fullName evidence="10">Uncharacterized protein</fullName>
    </submittedName>
</protein>